<evidence type="ECO:0000313" key="1">
    <source>
        <dbReference type="EMBL" id="EDV94509.1"/>
    </source>
</evidence>
<dbReference type="InParanoid" id="B4JRW9"/>
<gene>
    <name evidence="1" type="primary">Dgri\GH21582</name>
    <name evidence="1" type="ORF">Dgri_GH21582</name>
</gene>
<keyword evidence="2" id="KW-1185">Reference proteome</keyword>
<dbReference type="Proteomes" id="UP000001070">
    <property type="component" value="Unassembled WGS sequence"/>
</dbReference>
<evidence type="ECO:0000313" key="2">
    <source>
        <dbReference type="Proteomes" id="UP000001070"/>
    </source>
</evidence>
<dbReference type="AlphaFoldDB" id="B4JRW9"/>
<dbReference type="EMBL" id="CH916373">
    <property type="protein sequence ID" value="EDV94509.1"/>
    <property type="molecule type" value="Genomic_DNA"/>
</dbReference>
<reference evidence="1 2" key="1">
    <citation type="journal article" date="2007" name="Nature">
        <title>Evolution of genes and genomes on the Drosophila phylogeny.</title>
        <authorList>
            <consortium name="Drosophila 12 Genomes Consortium"/>
            <person name="Clark A.G."/>
            <person name="Eisen M.B."/>
            <person name="Smith D.R."/>
            <person name="Bergman C.M."/>
            <person name="Oliver B."/>
            <person name="Markow T.A."/>
            <person name="Kaufman T.C."/>
            <person name="Kellis M."/>
            <person name="Gelbart W."/>
            <person name="Iyer V.N."/>
            <person name="Pollard D.A."/>
            <person name="Sackton T.B."/>
            <person name="Larracuente A.M."/>
            <person name="Singh N.D."/>
            <person name="Abad J.P."/>
            <person name="Abt D.N."/>
            <person name="Adryan B."/>
            <person name="Aguade M."/>
            <person name="Akashi H."/>
            <person name="Anderson W.W."/>
            <person name="Aquadro C.F."/>
            <person name="Ardell D.H."/>
            <person name="Arguello R."/>
            <person name="Artieri C.G."/>
            <person name="Barbash D.A."/>
            <person name="Barker D."/>
            <person name="Barsanti P."/>
            <person name="Batterham P."/>
            <person name="Batzoglou S."/>
            <person name="Begun D."/>
            <person name="Bhutkar A."/>
            <person name="Blanco E."/>
            <person name="Bosak S.A."/>
            <person name="Bradley R.K."/>
            <person name="Brand A.D."/>
            <person name="Brent M.R."/>
            <person name="Brooks A.N."/>
            <person name="Brown R.H."/>
            <person name="Butlin R.K."/>
            <person name="Caggese C."/>
            <person name="Calvi B.R."/>
            <person name="Bernardo de Carvalho A."/>
            <person name="Caspi A."/>
            <person name="Castrezana S."/>
            <person name="Celniker S.E."/>
            <person name="Chang J.L."/>
            <person name="Chapple C."/>
            <person name="Chatterji S."/>
            <person name="Chinwalla A."/>
            <person name="Civetta A."/>
            <person name="Clifton S.W."/>
            <person name="Comeron J.M."/>
            <person name="Costello J.C."/>
            <person name="Coyne J.A."/>
            <person name="Daub J."/>
            <person name="David R.G."/>
            <person name="Delcher A.L."/>
            <person name="Delehaunty K."/>
            <person name="Do C.B."/>
            <person name="Ebling H."/>
            <person name="Edwards K."/>
            <person name="Eickbush T."/>
            <person name="Evans J.D."/>
            <person name="Filipski A."/>
            <person name="Findeiss S."/>
            <person name="Freyhult E."/>
            <person name="Fulton L."/>
            <person name="Fulton R."/>
            <person name="Garcia A.C."/>
            <person name="Gardiner A."/>
            <person name="Garfield D.A."/>
            <person name="Garvin B.E."/>
            <person name="Gibson G."/>
            <person name="Gilbert D."/>
            <person name="Gnerre S."/>
            <person name="Godfrey J."/>
            <person name="Good R."/>
            <person name="Gotea V."/>
            <person name="Gravely B."/>
            <person name="Greenberg A.J."/>
            <person name="Griffiths-Jones S."/>
            <person name="Gross S."/>
            <person name="Guigo R."/>
            <person name="Gustafson E.A."/>
            <person name="Haerty W."/>
            <person name="Hahn M.W."/>
            <person name="Halligan D.L."/>
            <person name="Halpern A.L."/>
            <person name="Halter G.M."/>
            <person name="Han M.V."/>
            <person name="Heger A."/>
            <person name="Hillier L."/>
            <person name="Hinrichs A.S."/>
            <person name="Holmes I."/>
            <person name="Hoskins R.A."/>
            <person name="Hubisz M.J."/>
            <person name="Hultmark D."/>
            <person name="Huntley M.A."/>
            <person name="Jaffe D.B."/>
            <person name="Jagadeeshan S."/>
            <person name="Jeck W.R."/>
            <person name="Johnson J."/>
            <person name="Jones C.D."/>
            <person name="Jordan W.C."/>
            <person name="Karpen G.H."/>
            <person name="Kataoka E."/>
            <person name="Keightley P.D."/>
            <person name="Kheradpour P."/>
            <person name="Kirkness E.F."/>
            <person name="Koerich L.B."/>
            <person name="Kristiansen K."/>
            <person name="Kudrna D."/>
            <person name="Kulathinal R.J."/>
            <person name="Kumar S."/>
            <person name="Kwok R."/>
            <person name="Lander E."/>
            <person name="Langley C.H."/>
            <person name="Lapoint R."/>
            <person name="Lazzaro B.P."/>
            <person name="Lee S.J."/>
            <person name="Levesque L."/>
            <person name="Li R."/>
            <person name="Lin C.F."/>
            <person name="Lin M.F."/>
            <person name="Lindblad-Toh K."/>
            <person name="Llopart A."/>
            <person name="Long M."/>
            <person name="Low L."/>
            <person name="Lozovsky E."/>
            <person name="Lu J."/>
            <person name="Luo M."/>
            <person name="Machado C.A."/>
            <person name="Makalowski W."/>
            <person name="Marzo M."/>
            <person name="Matsuda M."/>
            <person name="Matzkin L."/>
            <person name="McAllister B."/>
            <person name="McBride C.S."/>
            <person name="McKernan B."/>
            <person name="McKernan K."/>
            <person name="Mendez-Lago M."/>
            <person name="Minx P."/>
            <person name="Mollenhauer M.U."/>
            <person name="Montooth K."/>
            <person name="Mount S.M."/>
            <person name="Mu X."/>
            <person name="Myers E."/>
            <person name="Negre B."/>
            <person name="Newfeld S."/>
            <person name="Nielsen R."/>
            <person name="Noor M.A."/>
            <person name="O'Grady P."/>
            <person name="Pachter L."/>
            <person name="Papaceit M."/>
            <person name="Parisi M.J."/>
            <person name="Parisi M."/>
            <person name="Parts L."/>
            <person name="Pedersen J.S."/>
            <person name="Pesole G."/>
            <person name="Phillippy A.M."/>
            <person name="Ponting C.P."/>
            <person name="Pop M."/>
            <person name="Porcelli D."/>
            <person name="Powell J.R."/>
            <person name="Prohaska S."/>
            <person name="Pruitt K."/>
            <person name="Puig M."/>
            <person name="Quesneville H."/>
            <person name="Ram K.R."/>
            <person name="Rand D."/>
            <person name="Rasmussen M.D."/>
            <person name="Reed L.K."/>
            <person name="Reenan R."/>
            <person name="Reily A."/>
            <person name="Remington K.A."/>
            <person name="Rieger T.T."/>
            <person name="Ritchie M.G."/>
            <person name="Robin C."/>
            <person name="Rogers Y.H."/>
            <person name="Rohde C."/>
            <person name="Rozas J."/>
            <person name="Rubenfield M.J."/>
            <person name="Ruiz A."/>
            <person name="Russo S."/>
            <person name="Salzberg S.L."/>
            <person name="Sanchez-Gracia A."/>
            <person name="Saranga D.J."/>
            <person name="Sato H."/>
            <person name="Schaeffer S.W."/>
            <person name="Schatz M.C."/>
            <person name="Schlenke T."/>
            <person name="Schwartz R."/>
            <person name="Segarra C."/>
            <person name="Singh R.S."/>
            <person name="Sirot L."/>
            <person name="Sirota M."/>
            <person name="Sisneros N.B."/>
            <person name="Smith C.D."/>
            <person name="Smith T.F."/>
            <person name="Spieth J."/>
            <person name="Stage D.E."/>
            <person name="Stark A."/>
            <person name="Stephan W."/>
            <person name="Strausberg R.L."/>
            <person name="Strempel S."/>
            <person name="Sturgill D."/>
            <person name="Sutton G."/>
            <person name="Sutton G.G."/>
            <person name="Tao W."/>
            <person name="Teichmann S."/>
            <person name="Tobari Y.N."/>
            <person name="Tomimura Y."/>
            <person name="Tsolas J.M."/>
            <person name="Valente V.L."/>
            <person name="Venter E."/>
            <person name="Venter J.C."/>
            <person name="Vicario S."/>
            <person name="Vieira F.G."/>
            <person name="Vilella A.J."/>
            <person name="Villasante A."/>
            <person name="Walenz B."/>
            <person name="Wang J."/>
            <person name="Wasserman M."/>
            <person name="Watts T."/>
            <person name="Wilson D."/>
            <person name="Wilson R.K."/>
            <person name="Wing R.A."/>
            <person name="Wolfner M.F."/>
            <person name="Wong A."/>
            <person name="Wong G.K."/>
            <person name="Wu C.I."/>
            <person name="Wu G."/>
            <person name="Yamamoto D."/>
            <person name="Yang H.P."/>
            <person name="Yang S.P."/>
            <person name="Yorke J.A."/>
            <person name="Yoshida K."/>
            <person name="Zdobnov E."/>
            <person name="Zhang P."/>
            <person name="Zhang Y."/>
            <person name="Zimin A.V."/>
            <person name="Baldwin J."/>
            <person name="Abdouelleil A."/>
            <person name="Abdulkadir J."/>
            <person name="Abebe A."/>
            <person name="Abera B."/>
            <person name="Abreu J."/>
            <person name="Acer S.C."/>
            <person name="Aftuck L."/>
            <person name="Alexander A."/>
            <person name="An P."/>
            <person name="Anderson E."/>
            <person name="Anderson S."/>
            <person name="Arachi H."/>
            <person name="Azer M."/>
            <person name="Bachantsang P."/>
            <person name="Barry A."/>
            <person name="Bayul T."/>
            <person name="Berlin A."/>
            <person name="Bessette D."/>
            <person name="Bloom T."/>
            <person name="Blye J."/>
            <person name="Boguslavskiy L."/>
            <person name="Bonnet C."/>
            <person name="Boukhgalter B."/>
            <person name="Bourzgui I."/>
            <person name="Brown A."/>
            <person name="Cahill P."/>
            <person name="Channer S."/>
            <person name="Cheshatsang Y."/>
            <person name="Chuda L."/>
            <person name="Citroen M."/>
            <person name="Collymore A."/>
            <person name="Cooke P."/>
            <person name="Costello M."/>
            <person name="D'Aco K."/>
            <person name="Daza R."/>
            <person name="De Haan G."/>
            <person name="DeGray S."/>
            <person name="DeMaso C."/>
            <person name="Dhargay N."/>
            <person name="Dooley K."/>
            <person name="Dooley E."/>
            <person name="Doricent M."/>
            <person name="Dorje P."/>
            <person name="Dorjee K."/>
            <person name="Dupes A."/>
            <person name="Elong R."/>
            <person name="Falk J."/>
            <person name="Farina A."/>
            <person name="Faro S."/>
            <person name="Ferguson D."/>
            <person name="Fisher S."/>
            <person name="Foley C.D."/>
            <person name="Franke A."/>
            <person name="Friedrich D."/>
            <person name="Gadbois L."/>
            <person name="Gearin G."/>
            <person name="Gearin C.R."/>
            <person name="Giannoukos G."/>
            <person name="Goode T."/>
            <person name="Graham J."/>
            <person name="Grandbois E."/>
            <person name="Grewal S."/>
            <person name="Gyaltsen K."/>
            <person name="Hafez N."/>
            <person name="Hagos B."/>
            <person name="Hall J."/>
            <person name="Henson C."/>
            <person name="Hollinger A."/>
            <person name="Honan T."/>
            <person name="Huard M.D."/>
            <person name="Hughes L."/>
            <person name="Hurhula B."/>
            <person name="Husby M.E."/>
            <person name="Kamat A."/>
            <person name="Kanga B."/>
            <person name="Kashin S."/>
            <person name="Khazanovich D."/>
            <person name="Kisner P."/>
            <person name="Lance K."/>
            <person name="Lara M."/>
            <person name="Lee W."/>
            <person name="Lennon N."/>
            <person name="Letendre F."/>
            <person name="LeVine R."/>
            <person name="Lipovsky A."/>
            <person name="Liu X."/>
            <person name="Liu J."/>
            <person name="Liu S."/>
            <person name="Lokyitsang T."/>
            <person name="Lokyitsang Y."/>
            <person name="Lubonja R."/>
            <person name="Lui A."/>
            <person name="MacDonald P."/>
            <person name="Magnisalis V."/>
            <person name="Maru K."/>
            <person name="Matthews C."/>
            <person name="McCusker W."/>
            <person name="McDonough S."/>
            <person name="Mehta T."/>
            <person name="Meldrim J."/>
            <person name="Meneus L."/>
            <person name="Mihai O."/>
            <person name="Mihalev A."/>
            <person name="Mihova T."/>
            <person name="Mittelman R."/>
            <person name="Mlenga V."/>
            <person name="Montmayeur A."/>
            <person name="Mulrain L."/>
            <person name="Navidi A."/>
            <person name="Naylor J."/>
            <person name="Negash T."/>
            <person name="Nguyen T."/>
            <person name="Nguyen N."/>
            <person name="Nicol R."/>
            <person name="Norbu C."/>
            <person name="Norbu N."/>
            <person name="Novod N."/>
            <person name="O'Neill B."/>
            <person name="Osman S."/>
            <person name="Markiewicz E."/>
            <person name="Oyono O.L."/>
            <person name="Patti C."/>
            <person name="Phunkhang P."/>
            <person name="Pierre F."/>
            <person name="Priest M."/>
            <person name="Raghuraman S."/>
            <person name="Rege F."/>
            <person name="Reyes R."/>
            <person name="Rise C."/>
            <person name="Rogov P."/>
            <person name="Ross K."/>
            <person name="Ryan E."/>
            <person name="Settipalli S."/>
            <person name="Shea T."/>
            <person name="Sherpa N."/>
            <person name="Shi L."/>
            <person name="Shih D."/>
            <person name="Sparrow T."/>
            <person name="Spaulding J."/>
            <person name="Stalker J."/>
            <person name="Stange-Thomann N."/>
            <person name="Stavropoulos S."/>
            <person name="Stone C."/>
            <person name="Strader C."/>
            <person name="Tesfaye S."/>
            <person name="Thomson T."/>
            <person name="Thoulutsang Y."/>
            <person name="Thoulutsang D."/>
            <person name="Topham K."/>
            <person name="Topping I."/>
            <person name="Tsamla T."/>
            <person name="Vassiliev H."/>
            <person name="Vo A."/>
            <person name="Wangchuk T."/>
            <person name="Wangdi T."/>
            <person name="Weiand M."/>
            <person name="Wilkinson J."/>
            <person name="Wilson A."/>
            <person name="Yadav S."/>
            <person name="Young G."/>
            <person name="Yu Q."/>
            <person name="Zembek L."/>
            <person name="Zhong D."/>
            <person name="Zimmer A."/>
            <person name="Zwirko Z."/>
            <person name="Jaffe D.B."/>
            <person name="Alvarez P."/>
            <person name="Brockman W."/>
            <person name="Butler J."/>
            <person name="Chin C."/>
            <person name="Gnerre S."/>
            <person name="Grabherr M."/>
            <person name="Kleber M."/>
            <person name="Mauceli E."/>
            <person name="MacCallum I."/>
        </authorList>
    </citation>
    <scope>NUCLEOTIDE SEQUENCE [LARGE SCALE GENOMIC DNA]</scope>
    <source>
        <strain evidence="2">Tucson 15287-2541.00</strain>
    </source>
</reference>
<sequence length="56" mass="6467">MQLSSFSCKGGVDANNAAARPKTGVALMLMQRFRLRLKLKLRWRLEAEDEAYYVMM</sequence>
<name>B4JRW9_DROGR</name>
<dbReference type="HOGENOM" id="CLU_3016380_0_0_1"/>
<organism evidence="2">
    <name type="scientific">Drosophila grimshawi</name>
    <name type="common">Hawaiian fruit fly</name>
    <name type="synonym">Idiomyia grimshawi</name>
    <dbReference type="NCBI Taxonomy" id="7222"/>
    <lineage>
        <taxon>Eukaryota</taxon>
        <taxon>Metazoa</taxon>
        <taxon>Ecdysozoa</taxon>
        <taxon>Arthropoda</taxon>
        <taxon>Hexapoda</taxon>
        <taxon>Insecta</taxon>
        <taxon>Pterygota</taxon>
        <taxon>Neoptera</taxon>
        <taxon>Endopterygota</taxon>
        <taxon>Diptera</taxon>
        <taxon>Brachycera</taxon>
        <taxon>Muscomorpha</taxon>
        <taxon>Ephydroidea</taxon>
        <taxon>Drosophilidae</taxon>
        <taxon>Drosophila</taxon>
        <taxon>Hawaiian Drosophila</taxon>
    </lineage>
</organism>
<proteinExistence type="predicted"/>
<protein>
    <submittedName>
        <fullName evidence="1">GH21582</fullName>
    </submittedName>
</protein>
<accession>B4JRW9</accession>